<proteinExistence type="inferred from homology"/>
<dbReference type="Gene3D" id="3.40.50.300">
    <property type="entry name" value="P-loop containing nucleotide triphosphate hydrolases"/>
    <property type="match status" value="2"/>
</dbReference>
<evidence type="ECO:0000256" key="2">
    <source>
        <dbReference type="ARBA" id="ARBA00022598"/>
    </source>
</evidence>
<dbReference type="EC" id="6.3.5.11" evidence="7"/>
<evidence type="ECO:0000313" key="11">
    <source>
        <dbReference type="Proteomes" id="UP000284219"/>
    </source>
</evidence>
<protein>
    <recommendedName>
        <fullName evidence="7">Cobyrinate a,c-diamide synthase</fullName>
        <ecNumber evidence="7">6.3.5.11</ecNumber>
    </recommendedName>
    <alternativeName>
        <fullName evidence="7">Cobyrinic acid a,c-diamide synthetase</fullName>
    </alternativeName>
</protein>
<dbReference type="InterPro" id="IPR027417">
    <property type="entry name" value="P-loop_NTPase"/>
</dbReference>
<dbReference type="PANTHER" id="PTHR43873">
    <property type="entry name" value="COBYRINATE A,C-DIAMIDE SYNTHASE"/>
    <property type="match status" value="1"/>
</dbReference>
<dbReference type="RefSeq" id="WP_120191170.1">
    <property type="nucleotide sequence ID" value="NZ_MCHY01000013.1"/>
</dbReference>
<accession>A0A419SDF0</accession>
<feature type="domain" description="CobQ/CobB/MinD/ParA nucleotide binding" evidence="8">
    <location>
        <begin position="6"/>
        <end position="192"/>
    </location>
</feature>
<dbReference type="PROSITE" id="PS51274">
    <property type="entry name" value="GATASE_COBBQ"/>
    <property type="match status" value="1"/>
</dbReference>
<comment type="similarity">
    <text evidence="7">Belongs to the CobB/CbiA family.</text>
</comment>
<dbReference type="NCBIfam" id="TIGR00379">
    <property type="entry name" value="cobB"/>
    <property type="match status" value="1"/>
</dbReference>
<dbReference type="NCBIfam" id="NF002204">
    <property type="entry name" value="PRK01077.1"/>
    <property type="match status" value="1"/>
</dbReference>
<comment type="domain">
    <text evidence="7">Comprises of two domains. The C-terminal domain contains the binding site for glutamine and catalyzes the hydrolysis of this substrate to glutamate and ammonia. The N-terminal domain is anticipated to bind ATP and cobyrinate and catalyzes the ultimate synthesis of the diamide product. The ammonia produced via the glutaminase domain is probably translocated to the adjacent domain via a molecular tunnel, where it reacts with an activated intermediate.</text>
</comment>
<dbReference type="CDD" id="cd03130">
    <property type="entry name" value="GATase1_CobB"/>
    <property type="match status" value="1"/>
</dbReference>
<dbReference type="Pfam" id="PF01656">
    <property type="entry name" value="CbiA"/>
    <property type="match status" value="1"/>
</dbReference>
<dbReference type="InterPro" id="IPR004484">
    <property type="entry name" value="CbiA/CobB_synth"/>
</dbReference>
<dbReference type="InterPro" id="IPR029062">
    <property type="entry name" value="Class_I_gatase-like"/>
</dbReference>
<dbReference type="CDD" id="cd05388">
    <property type="entry name" value="CobB_N"/>
    <property type="match status" value="1"/>
</dbReference>
<evidence type="ECO:0000256" key="6">
    <source>
        <dbReference type="ARBA" id="ARBA00022962"/>
    </source>
</evidence>
<comment type="pathway">
    <text evidence="7">Cofactor biosynthesis; adenosylcobalamin biosynthesis; cob(II)yrinate a,c-diamide from sirohydrochlorin (anaerobic route): step 10/10.</text>
</comment>
<name>A0A419SDF0_9BACL</name>
<dbReference type="SUPFAM" id="SSF52317">
    <property type="entry name" value="Class I glutamine amidotransferase-like"/>
    <property type="match status" value="1"/>
</dbReference>
<dbReference type="InterPro" id="IPR002586">
    <property type="entry name" value="CobQ/CobB/MinD/ParA_Nub-bd_dom"/>
</dbReference>
<comment type="function">
    <text evidence="7">Catalyzes the ATP-dependent amidation of the two carboxylate groups at positions a and c of cobyrinate, using either L-glutamine or ammonia as the nitrogen source.</text>
</comment>
<dbReference type="InterPro" id="IPR011698">
    <property type="entry name" value="GATase_3"/>
</dbReference>
<dbReference type="EMBL" id="MCHY01000013">
    <property type="protein sequence ID" value="RKD21101.1"/>
    <property type="molecule type" value="Genomic_DNA"/>
</dbReference>
<sequence>MSARRIIVAGTGSGVGKTTVTIGLMAAYKALGYTVQGFKCGPDYIDPTYQTAVTGRLARNLDSWMFGAAGVQEVFSKGVEGAEIAIIEGVMGLFDGKDPLSNTGSAAEIAMITHTPILLVVDCGGMARSAAAVIKGFQTLSPDIHICGVVANQVGSKGHYELIRQAVEKECGIPIIGYLLRDDTLHMPERHLGLIPAIERGDLREFFDRLSRTIKGSFDLQRLYEVMSADPVEGANVLFPATKLKKRARIAVARDAAFHSYYPENLELLEHFGADIVYFSPLKGEVVPEEAHSLYIGGGLSEECLAALSEQSDARESVREAIASGMPVLAEGGGFAFLTQSIETVSGEVYPLVGIAPGKVKMQPRLTALGYREIFGVEGNFLLGLNDQAKGHEFHYFTFEPTFELNPCYVTKGMRGKKEEGILQANLVAGFTQIHFASNPNLAERWVDCCVQYKEKLLGL</sequence>
<keyword evidence="11" id="KW-1185">Reference proteome</keyword>
<evidence type="ECO:0000313" key="10">
    <source>
        <dbReference type="EMBL" id="RKD21101.1"/>
    </source>
</evidence>
<dbReference type="SUPFAM" id="SSF52540">
    <property type="entry name" value="P-loop containing nucleoside triphosphate hydrolases"/>
    <property type="match status" value="1"/>
</dbReference>
<keyword evidence="5 7" id="KW-0460">Magnesium</keyword>
<keyword evidence="4 7" id="KW-0067">ATP-binding</keyword>
<dbReference type="Pfam" id="PF07685">
    <property type="entry name" value="GATase_3"/>
    <property type="match status" value="1"/>
</dbReference>
<feature type="domain" description="CobB/CobQ-like glutamine amidotransferase" evidence="9">
    <location>
        <begin position="249"/>
        <end position="439"/>
    </location>
</feature>
<keyword evidence="3 7" id="KW-0547">Nucleotide-binding</keyword>
<organism evidence="10 11">
    <name type="scientific">Ammoniphilus oxalaticus</name>
    <dbReference type="NCBI Taxonomy" id="66863"/>
    <lineage>
        <taxon>Bacteria</taxon>
        <taxon>Bacillati</taxon>
        <taxon>Bacillota</taxon>
        <taxon>Bacilli</taxon>
        <taxon>Bacillales</taxon>
        <taxon>Paenibacillaceae</taxon>
        <taxon>Aneurinibacillus group</taxon>
        <taxon>Ammoniphilus</taxon>
    </lineage>
</organism>
<evidence type="ECO:0000256" key="5">
    <source>
        <dbReference type="ARBA" id="ARBA00022842"/>
    </source>
</evidence>
<comment type="caution">
    <text evidence="10">The sequence shown here is derived from an EMBL/GenBank/DDBJ whole genome shotgun (WGS) entry which is preliminary data.</text>
</comment>
<keyword evidence="2 7" id="KW-0436">Ligase</keyword>
<dbReference type="OrthoDB" id="9764035at2"/>
<reference evidence="10 11" key="1">
    <citation type="submission" date="2016-08" db="EMBL/GenBank/DDBJ databases">
        <title>Novel Firmicute Genomes.</title>
        <authorList>
            <person name="Poppleton D.I."/>
            <person name="Gribaldo S."/>
        </authorList>
    </citation>
    <scope>NUCLEOTIDE SEQUENCE [LARGE SCALE GENOMIC DNA]</scope>
    <source>
        <strain evidence="10 11">RAOx-1</strain>
    </source>
</reference>
<evidence type="ECO:0000256" key="3">
    <source>
        <dbReference type="ARBA" id="ARBA00022741"/>
    </source>
</evidence>
<dbReference type="GO" id="GO:0009236">
    <property type="term" value="P:cobalamin biosynthetic process"/>
    <property type="evidence" value="ECO:0007669"/>
    <property type="project" value="UniProtKB-UniRule"/>
</dbReference>
<dbReference type="HAMAP" id="MF_00027">
    <property type="entry name" value="CobB_CbiA"/>
    <property type="match status" value="1"/>
</dbReference>
<comment type="caution">
    <text evidence="7">Lacks conserved residue(s) required for the propagation of feature annotation.</text>
</comment>
<dbReference type="GO" id="GO:0042242">
    <property type="term" value="F:cobyrinic acid a,c-diamide synthase activity"/>
    <property type="evidence" value="ECO:0007669"/>
    <property type="project" value="UniProtKB-UniRule"/>
</dbReference>
<dbReference type="GO" id="GO:0005524">
    <property type="term" value="F:ATP binding"/>
    <property type="evidence" value="ECO:0007669"/>
    <property type="project" value="UniProtKB-UniRule"/>
</dbReference>
<comment type="cofactor">
    <cofactor evidence="1 7">
        <name>Mg(2+)</name>
        <dbReference type="ChEBI" id="CHEBI:18420"/>
    </cofactor>
</comment>
<evidence type="ECO:0000259" key="8">
    <source>
        <dbReference type="Pfam" id="PF01656"/>
    </source>
</evidence>
<evidence type="ECO:0000256" key="7">
    <source>
        <dbReference type="HAMAP-Rule" id="MF_00027"/>
    </source>
</evidence>
<gene>
    <name evidence="7" type="primary">cbiA</name>
    <name evidence="10" type="ORF">BEP19_15615</name>
</gene>
<comment type="catalytic activity">
    <reaction evidence="7">
        <text>cob(II)yrinate + 2 L-glutamine + 2 ATP + 2 H2O = cob(II)yrinate a,c diamide + 2 L-glutamate + 2 ADP + 2 phosphate + 2 H(+)</text>
        <dbReference type="Rhea" id="RHEA:26289"/>
        <dbReference type="ChEBI" id="CHEBI:15377"/>
        <dbReference type="ChEBI" id="CHEBI:15378"/>
        <dbReference type="ChEBI" id="CHEBI:29985"/>
        <dbReference type="ChEBI" id="CHEBI:30616"/>
        <dbReference type="ChEBI" id="CHEBI:43474"/>
        <dbReference type="ChEBI" id="CHEBI:58359"/>
        <dbReference type="ChEBI" id="CHEBI:58537"/>
        <dbReference type="ChEBI" id="CHEBI:58894"/>
        <dbReference type="ChEBI" id="CHEBI:456216"/>
        <dbReference type="EC" id="6.3.5.11"/>
    </reaction>
</comment>
<keyword evidence="7" id="KW-0169">Cobalamin biosynthesis</keyword>
<evidence type="ECO:0000256" key="1">
    <source>
        <dbReference type="ARBA" id="ARBA00001946"/>
    </source>
</evidence>
<evidence type="ECO:0000256" key="4">
    <source>
        <dbReference type="ARBA" id="ARBA00022840"/>
    </source>
</evidence>
<comment type="miscellaneous">
    <text evidence="7">The a and c carboxylates of cobyrinate are activated for nucleophilic attack via formation of a phosphorylated intermediate by ATP. CbiA catalyzes first the amidation of the c-carboxylate, and then that of the a-carboxylate.</text>
</comment>
<keyword evidence="6 7" id="KW-0315">Glutamine amidotransferase</keyword>
<dbReference type="AlphaFoldDB" id="A0A419SDF0"/>
<dbReference type="PANTHER" id="PTHR43873:SF1">
    <property type="entry name" value="COBYRINATE A,C-DIAMIDE SYNTHASE"/>
    <property type="match status" value="1"/>
</dbReference>
<evidence type="ECO:0000259" key="9">
    <source>
        <dbReference type="Pfam" id="PF07685"/>
    </source>
</evidence>
<dbReference type="UniPathway" id="UPA00148">
    <property type="reaction ID" value="UER00231"/>
</dbReference>
<dbReference type="Gene3D" id="3.40.50.880">
    <property type="match status" value="1"/>
</dbReference>
<dbReference type="Proteomes" id="UP000284219">
    <property type="component" value="Unassembled WGS sequence"/>
</dbReference>